<evidence type="ECO:0000313" key="4">
    <source>
        <dbReference type="Proteomes" id="UP001580430"/>
    </source>
</evidence>
<feature type="domain" description="Pyrrolo-quinoline quinone repeat" evidence="2">
    <location>
        <begin position="76"/>
        <end position="273"/>
    </location>
</feature>
<comment type="caution">
    <text evidence="3">The sequence shown here is derived from an EMBL/GenBank/DDBJ whole genome shotgun (WGS) entry which is preliminary data.</text>
</comment>
<dbReference type="Pfam" id="PF13360">
    <property type="entry name" value="PQQ_2"/>
    <property type="match status" value="1"/>
</dbReference>
<dbReference type="EMBL" id="JBHIRY010000021">
    <property type="protein sequence ID" value="MFB5762488.1"/>
    <property type="molecule type" value="Genomic_DNA"/>
</dbReference>
<evidence type="ECO:0000256" key="1">
    <source>
        <dbReference type="SAM" id="SignalP"/>
    </source>
</evidence>
<sequence>MRTKLTRHKTVACLATALLLVEISGATAPVVNAQQASVSISTPFQDEIKSPVLKPTWTYGISEFDTQSSFMTNVIAVQEKLIVLDKQGKLAALHAKTGKKLWEYGSDMLPILLNSNGTIYGINQKGTLSALNENGQKKWTASLKLSSVDSIQRIGGTVYVTAGLKFAAVDAATGKVKWTVSETDPTYSAGDAAIMQSGNVIIRSYIVQGALSAIQINAYDATTGKKLWEQFRQSFPLTVKDGLVYSISDPYPHMEDPVNRKIEVAVLSLQTGENKGQRVYRWTDKESKDGSISSGGTINTAFLDGNDFYIFQKGTLVKYDFWKYSNDQQPVKKWNQQYEDRWPLYTVYDGKMFYKNYNTGGLVAIKLANGQEINYDLGDNPTVQADIIGKGVFIGQSDGVFRAFHLNTLKPVFTLHTGSRRFGPTIQSDGMVYIQSGGKLYAVKLPAALK</sequence>
<name>A0ABV5C4P7_9BACL</name>
<dbReference type="Gene3D" id="2.130.10.10">
    <property type="entry name" value="YVTN repeat-like/Quinoprotein amine dehydrogenase"/>
    <property type="match status" value="2"/>
</dbReference>
<dbReference type="InterPro" id="IPR015943">
    <property type="entry name" value="WD40/YVTN_repeat-like_dom_sf"/>
</dbReference>
<protein>
    <submittedName>
        <fullName evidence="3">PQQ-binding-like beta-propeller repeat protein</fullName>
    </submittedName>
</protein>
<dbReference type="SMART" id="SM00564">
    <property type="entry name" value="PQQ"/>
    <property type="match status" value="3"/>
</dbReference>
<feature type="chain" id="PRO_5045140027" evidence="1">
    <location>
        <begin position="29"/>
        <end position="450"/>
    </location>
</feature>
<dbReference type="Proteomes" id="UP001580430">
    <property type="component" value="Unassembled WGS sequence"/>
</dbReference>
<reference evidence="3 4" key="1">
    <citation type="submission" date="2024-09" db="EMBL/GenBank/DDBJ databases">
        <title>Paenibacillus zeirhizospherea sp. nov., isolated from surface of the maize (Zea mays) roots in a horticulture field, Hungary.</title>
        <authorList>
            <person name="Marton D."/>
            <person name="Farkas M."/>
            <person name="Bedics A."/>
            <person name="Toth E."/>
            <person name="Tancsics A."/>
            <person name="Boka K."/>
            <person name="Marati G."/>
            <person name="Kriszt B."/>
            <person name="Cserhati M."/>
        </authorList>
    </citation>
    <scope>NUCLEOTIDE SEQUENCE [LARGE SCALE GENOMIC DNA]</scope>
    <source>
        <strain evidence="3 4">JCM 18446</strain>
    </source>
</reference>
<proteinExistence type="predicted"/>
<gene>
    <name evidence="3" type="ORF">ACE5LO_19070</name>
</gene>
<keyword evidence="4" id="KW-1185">Reference proteome</keyword>
<dbReference type="InterPro" id="IPR011047">
    <property type="entry name" value="Quinoprotein_ADH-like_sf"/>
</dbReference>
<dbReference type="RefSeq" id="WP_375521589.1">
    <property type="nucleotide sequence ID" value="NZ_JBHIRY010000021.1"/>
</dbReference>
<dbReference type="PANTHER" id="PTHR34512">
    <property type="entry name" value="CELL SURFACE PROTEIN"/>
    <property type="match status" value="1"/>
</dbReference>
<dbReference type="InterPro" id="IPR018391">
    <property type="entry name" value="PQQ_b-propeller_rpt"/>
</dbReference>
<feature type="signal peptide" evidence="1">
    <location>
        <begin position="1"/>
        <end position="28"/>
    </location>
</feature>
<dbReference type="InterPro" id="IPR002372">
    <property type="entry name" value="PQQ_rpt_dom"/>
</dbReference>
<keyword evidence="1" id="KW-0732">Signal</keyword>
<accession>A0ABV5C4P7</accession>
<dbReference type="SUPFAM" id="SSF50998">
    <property type="entry name" value="Quinoprotein alcohol dehydrogenase-like"/>
    <property type="match status" value="1"/>
</dbReference>
<organism evidence="3 4">
    <name type="scientific">Paenibacillus medicaginis</name>
    <dbReference type="NCBI Taxonomy" id="1470560"/>
    <lineage>
        <taxon>Bacteria</taxon>
        <taxon>Bacillati</taxon>
        <taxon>Bacillota</taxon>
        <taxon>Bacilli</taxon>
        <taxon>Bacillales</taxon>
        <taxon>Paenibacillaceae</taxon>
        <taxon>Paenibacillus</taxon>
    </lineage>
</organism>
<evidence type="ECO:0000313" key="3">
    <source>
        <dbReference type="EMBL" id="MFB5762488.1"/>
    </source>
</evidence>
<dbReference type="PANTHER" id="PTHR34512:SF30">
    <property type="entry name" value="OUTER MEMBRANE PROTEIN ASSEMBLY FACTOR BAMB"/>
    <property type="match status" value="1"/>
</dbReference>
<evidence type="ECO:0000259" key="2">
    <source>
        <dbReference type="Pfam" id="PF13360"/>
    </source>
</evidence>